<protein>
    <submittedName>
        <fullName evidence="1">Uncharacterized protein</fullName>
    </submittedName>
</protein>
<dbReference type="Proteomes" id="UP001328107">
    <property type="component" value="Unassembled WGS sequence"/>
</dbReference>
<sequence length="87" mass="9974">LVVVGVEVNEVVLAQLVDTRHAHRLFARIGRQSTRHRTLSGRHRQPGVHMFHPSLRSLCVSLLHQPLQQLVCTVRRASEQEEIKKLL</sequence>
<reference evidence="2" key="1">
    <citation type="submission" date="2022-10" db="EMBL/GenBank/DDBJ databases">
        <title>Genome assembly of Pristionchus species.</title>
        <authorList>
            <person name="Yoshida K."/>
            <person name="Sommer R.J."/>
        </authorList>
    </citation>
    <scope>NUCLEOTIDE SEQUENCE [LARGE SCALE GENOMIC DNA]</scope>
    <source>
        <strain evidence="2">RS5460</strain>
    </source>
</reference>
<dbReference type="AlphaFoldDB" id="A0AAN5CES0"/>
<accession>A0AAN5CES0</accession>
<comment type="caution">
    <text evidence="1">The sequence shown here is derived from an EMBL/GenBank/DDBJ whole genome shotgun (WGS) entry which is preliminary data.</text>
</comment>
<proteinExistence type="predicted"/>
<organism evidence="1 2">
    <name type="scientific">Pristionchus mayeri</name>
    <dbReference type="NCBI Taxonomy" id="1317129"/>
    <lineage>
        <taxon>Eukaryota</taxon>
        <taxon>Metazoa</taxon>
        <taxon>Ecdysozoa</taxon>
        <taxon>Nematoda</taxon>
        <taxon>Chromadorea</taxon>
        <taxon>Rhabditida</taxon>
        <taxon>Rhabditina</taxon>
        <taxon>Diplogasteromorpha</taxon>
        <taxon>Diplogasteroidea</taxon>
        <taxon>Neodiplogasteridae</taxon>
        <taxon>Pristionchus</taxon>
    </lineage>
</organism>
<evidence type="ECO:0000313" key="2">
    <source>
        <dbReference type="Proteomes" id="UP001328107"/>
    </source>
</evidence>
<evidence type="ECO:0000313" key="1">
    <source>
        <dbReference type="EMBL" id="GMR43100.1"/>
    </source>
</evidence>
<feature type="non-terminal residue" evidence="1">
    <location>
        <position position="1"/>
    </location>
</feature>
<keyword evidence="2" id="KW-1185">Reference proteome</keyword>
<gene>
    <name evidence="1" type="ORF">PMAYCL1PPCAC_13295</name>
</gene>
<dbReference type="EMBL" id="BTRK01000003">
    <property type="protein sequence ID" value="GMR43100.1"/>
    <property type="molecule type" value="Genomic_DNA"/>
</dbReference>
<name>A0AAN5CES0_9BILA</name>